<organism evidence="2 3">
    <name type="scientific">Paraburkholderia dipogonis</name>
    <dbReference type="NCBI Taxonomy" id="1211383"/>
    <lineage>
        <taxon>Bacteria</taxon>
        <taxon>Pseudomonadati</taxon>
        <taxon>Pseudomonadota</taxon>
        <taxon>Betaproteobacteria</taxon>
        <taxon>Burkholderiales</taxon>
        <taxon>Burkholderiaceae</taxon>
        <taxon>Paraburkholderia</taxon>
    </lineage>
</organism>
<proteinExistence type="predicted"/>
<protein>
    <submittedName>
        <fullName evidence="2">CoA transferase</fullName>
    </submittedName>
</protein>
<comment type="caution">
    <text evidence="2">The sequence shown here is derived from an EMBL/GenBank/DDBJ whole genome shotgun (WGS) entry which is preliminary data.</text>
</comment>
<dbReference type="Gene3D" id="3.30.1540.10">
    <property type="entry name" value="formyl-coa transferase, domain 3"/>
    <property type="match status" value="1"/>
</dbReference>
<dbReference type="InterPro" id="IPR003673">
    <property type="entry name" value="CoA-Trfase_fam_III"/>
</dbReference>
<dbReference type="EMBL" id="SNVI01000002">
    <property type="protein sequence ID" value="TFE41982.1"/>
    <property type="molecule type" value="Genomic_DNA"/>
</dbReference>
<accession>A0A4Y8MX62</accession>
<gene>
    <name evidence="2" type="ORF">E2553_35770</name>
</gene>
<dbReference type="Pfam" id="PF02515">
    <property type="entry name" value="CoA_transf_3"/>
    <property type="match status" value="1"/>
</dbReference>
<keyword evidence="1 2" id="KW-0808">Transferase</keyword>
<dbReference type="Proteomes" id="UP000297385">
    <property type="component" value="Unassembled WGS sequence"/>
</dbReference>
<dbReference type="Gene3D" id="3.40.50.10540">
    <property type="entry name" value="Crotonobetainyl-coa:carnitine coa-transferase, domain 1"/>
    <property type="match status" value="1"/>
</dbReference>
<dbReference type="PANTHER" id="PTHR48207">
    <property type="entry name" value="SUCCINATE--HYDROXYMETHYLGLUTARATE COA-TRANSFERASE"/>
    <property type="match status" value="1"/>
</dbReference>
<reference evidence="2 3" key="1">
    <citation type="submission" date="2019-03" db="EMBL/GenBank/DDBJ databases">
        <title>Complete Genome Sequence of Paraburkholderia dipogonis ICMP 19430T, a Nitrogen-fixing Symbiont of the South African Invasive Legume Dipogon lignosus in New Zealand.</title>
        <authorList>
            <person name="De Meyer S.E."/>
        </authorList>
    </citation>
    <scope>NUCLEOTIDE SEQUENCE [LARGE SCALE GENOMIC DNA]</scope>
    <source>
        <strain evidence="2 3">ICMP 19430</strain>
    </source>
</reference>
<dbReference type="RefSeq" id="WP_134465259.1">
    <property type="nucleotide sequence ID" value="NZ_JBHMFL010000100.1"/>
</dbReference>
<evidence type="ECO:0000313" key="2">
    <source>
        <dbReference type="EMBL" id="TFE41982.1"/>
    </source>
</evidence>
<dbReference type="GeneID" id="97310892"/>
<sequence length="409" mass="44599">MSQLEKLPRMQDNDGLRLLDGLRVLDMTTSIAGPYATQLLADLGADVTKIEKVGAGDDTRAWGPPFLDGESLWYLSVNRNKASVTLDVSRTEGQAILDDLVRQSDVIVLNMVPQVQQKLGLDFERLHAINPRLIHVSLTGFGVSGPRSSLPCYDLIAEGYSGVMDLTGEPESGPQKVGTPAADLLAGQDVALATLAAVIERQRTNVGKRVDVSMVASMVRFMSPRIVPYLGSGERVSRSGGRDSVIAVYQVFDTADDPVTLGLGNDAIWRRFWEAVDSADYGASEKFRTNAARRNARPEIVETISAVLKTRRRSEWLALFAEYRIPAGPINRVDQVVTDPHLLDDGLFYTVLGENGLVPQVGLGIKFDGQATVHRRPPPALGQDTIRVLQERLGMSEARLADLKNDGIV</sequence>
<dbReference type="SUPFAM" id="SSF89796">
    <property type="entry name" value="CoA-transferase family III (CaiB/BaiF)"/>
    <property type="match status" value="1"/>
</dbReference>
<dbReference type="PANTHER" id="PTHR48207:SF3">
    <property type="entry name" value="SUCCINATE--HYDROXYMETHYLGLUTARATE COA-TRANSFERASE"/>
    <property type="match status" value="1"/>
</dbReference>
<name>A0A4Y8MX62_9BURK</name>
<evidence type="ECO:0000313" key="3">
    <source>
        <dbReference type="Proteomes" id="UP000297385"/>
    </source>
</evidence>
<evidence type="ECO:0000256" key="1">
    <source>
        <dbReference type="ARBA" id="ARBA00022679"/>
    </source>
</evidence>
<dbReference type="InterPro" id="IPR044855">
    <property type="entry name" value="CoA-Trfase_III_dom3_sf"/>
</dbReference>
<dbReference type="GO" id="GO:0008410">
    <property type="term" value="F:CoA-transferase activity"/>
    <property type="evidence" value="ECO:0007669"/>
    <property type="project" value="TreeGrafter"/>
</dbReference>
<dbReference type="AlphaFoldDB" id="A0A4Y8MX62"/>
<dbReference type="InterPro" id="IPR050483">
    <property type="entry name" value="CoA-transferase_III_domain"/>
</dbReference>
<dbReference type="InterPro" id="IPR023606">
    <property type="entry name" value="CoA-Trfase_III_dom_1_sf"/>
</dbReference>